<dbReference type="GO" id="GO:0005886">
    <property type="term" value="C:plasma membrane"/>
    <property type="evidence" value="ECO:0007669"/>
    <property type="project" value="UniProtKB-SubCell"/>
</dbReference>
<reference evidence="10 11" key="1">
    <citation type="submission" date="2020-08" db="EMBL/GenBank/DDBJ databases">
        <authorList>
            <person name="Liu C."/>
            <person name="Sun Q."/>
        </authorList>
    </citation>
    <scope>NUCLEOTIDE SEQUENCE [LARGE SCALE GENOMIC DNA]</scope>
    <source>
        <strain evidence="10 11">NSJ-8</strain>
    </source>
</reference>
<feature type="domain" description="Flagellar motor switch protein FliN-like C-terminal" evidence="8">
    <location>
        <begin position="422"/>
        <end position="491"/>
    </location>
</feature>
<dbReference type="GO" id="GO:0009425">
    <property type="term" value="C:bacterial-type flagellum basal body"/>
    <property type="evidence" value="ECO:0007669"/>
    <property type="project" value="InterPro"/>
</dbReference>
<keyword evidence="10" id="KW-0282">Flagellum</keyword>
<keyword evidence="10" id="KW-0966">Cell projection</keyword>
<dbReference type="InterPro" id="IPR012826">
    <property type="entry name" value="FliN"/>
</dbReference>
<dbReference type="Gene3D" id="3.40.1550.10">
    <property type="entry name" value="CheC-like"/>
    <property type="match status" value="1"/>
</dbReference>
<name>A0A7G9FS26_9FIRM</name>
<proteinExistence type="inferred from homology"/>
<feature type="domain" description="CheC-like protein" evidence="9">
    <location>
        <begin position="63"/>
        <end position="98"/>
    </location>
</feature>
<keyword evidence="5" id="KW-0283">Flagellar rotation</keyword>
<comment type="similarity">
    <text evidence="2">Belongs to the FliN/MopA/SpaO family.</text>
</comment>
<dbReference type="Gene3D" id="2.30.330.10">
    <property type="entry name" value="SpoA-like"/>
    <property type="match status" value="1"/>
</dbReference>
<feature type="region of interest" description="Disordered" evidence="7">
    <location>
        <begin position="259"/>
        <end position="285"/>
    </location>
</feature>
<evidence type="ECO:0000256" key="6">
    <source>
        <dbReference type="ARBA" id="ARBA00023136"/>
    </source>
</evidence>
<dbReference type="Proteomes" id="UP000515981">
    <property type="component" value="Chromosome"/>
</dbReference>
<keyword evidence="11" id="KW-1185">Reference proteome</keyword>
<dbReference type="SUPFAM" id="SSF101801">
    <property type="entry name" value="Surface presentation of antigens (SPOA)"/>
    <property type="match status" value="1"/>
</dbReference>
<evidence type="ECO:0000256" key="4">
    <source>
        <dbReference type="ARBA" id="ARBA00022500"/>
    </source>
</evidence>
<accession>A0A7G9FS26</accession>
<dbReference type="PRINTS" id="PR00956">
    <property type="entry name" value="FLGMOTORFLIN"/>
</dbReference>
<dbReference type="Pfam" id="PF01052">
    <property type="entry name" value="FliMN_C"/>
    <property type="match status" value="1"/>
</dbReference>
<dbReference type="NCBIfam" id="TIGR02480">
    <property type="entry name" value="fliN"/>
    <property type="match status" value="1"/>
</dbReference>
<dbReference type="KEGG" id="ssun:H9Q77_09465"/>
<protein>
    <submittedName>
        <fullName evidence="10">Flagellar motor switch phosphatase FliY</fullName>
    </submittedName>
</protein>
<dbReference type="GO" id="GO:0071973">
    <property type="term" value="P:bacterial-type flagellum-dependent cell motility"/>
    <property type="evidence" value="ECO:0007669"/>
    <property type="project" value="InterPro"/>
</dbReference>
<evidence type="ECO:0000313" key="10">
    <source>
        <dbReference type="EMBL" id="QNM01358.1"/>
    </source>
</evidence>
<evidence type="ECO:0000256" key="7">
    <source>
        <dbReference type="SAM" id="MobiDB-lite"/>
    </source>
</evidence>
<dbReference type="NCBIfam" id="NF005995">
    <property type="entry name" value="PRK08119.1"/>
    <property type="match status" value="1"/>
</dbReference>
<evidence type="ECO:0000313" key="11">
    <source>
        <dbReference type="Proteomes" id="UP000515981"/>
    </source>
</evidence>
<keyword evidence="4" id="KW-0145">Chemotaxis</keyword>
<evidence type="ECO:0000256" key="3">
    <source>
        <dbReference type="ARBA" id="ARBA00022475"/>
    </source>
</evidence>
<keyword evidence="3" id="KW-1003">Cell membrane</keyword>
<dbReference type="InterPro" id="IPR036429">
    <property type="entry name" value="SpoA-like_sf"/>
</dbReference>
<evidence type="ECO:0000256" key="2">
    <source>
        <dbReference type="ARBA" id="ARBA00009226"/>
    </source>
</evidence>
<dbReference type="InterPro" id="IPR001543">
    <property type="entry name" value="FliN-like_C"/>
</dbReference>
<dbReference type="RefSeq" id="WP_118550921.1">
    <property type="nucleotide sequence ID" value="NZ_CP060633.1"/>
</dbReference>
<organism evidence="10 11">
    <name type="scientific">Simiaoa sunii</name>
    <dbReference type="NCBI Taxonomy" id="2763672"/>
    <lineage>
        <taxon>Bacteria</taxon>
        <taxon>Bacillati</taxon>
        <taxon>Bacillota</taxon>
        <taxon>Clostridia</taxon>
        <taxon>Lachnospirales</taxon>
        <taxon>Lachnospiraceae</taxon>
        <taxon>Simiaoa</taxon>
    </lineage>
</organism>
<evidence type="ECO:0000256" key="5">
    <source>
        <dbReference type="ARBA" id="ARBA00022779"/>
    </source>
</evidence>
<evidence type="ECO:0000256" key="1">
    <source>
        <dbReference type="ARBA" id="ARBA00004413"/>
    </source>
</evidence>
<dbReference type="EMBL" id="CP060633">
    <property type="protein sequence ID" value="QNM01358.1"/>
    <property type="molecule type" value="Genomic_DNA"/>
</dbReference>
<dbReference type="AlphaFoldDB" id="A0A7G9FS26"/>
<dbReference type="InterPro" id="IPR051469">
    <property type="entry name" value="FliN/MopA/SpaO"/>
</dbReference>
<dbReference type="PANTHER" id="PTHR43484">
    <property type="match status" value="1"/>
</dbReference>
<dbReference type="InterPro" id="IPR007597">
    <property type="entry name" value="CheC"/>
</dbReference>
<dbReference type="PANTHER" id="PTHR43484:SF1">
    <property type="entry name" value="FLAGELLAR MOTOR SWITCH PROTEIN FLIN"/>
    <property type="match status" value="1"/>
</dbReference>
<keyword evidence="10" id="KW-0969">Cilium</keyword>
<comment type="subcellular location">
    <subcellularLocation>
        <location evidence="1">Cell membrane</location>
        <topology evidence="1">Peripheral membrane protein</topology>
        <orientation evidence="1">Cytoplasmic side</orientation>
    </subcellularLocation>
</comment>
<feature type="region of interest" description="Disordered" evidence="7">
    <location>
        <begin position="1"/>
        <end position="46"/>
    </location>
</feature>
<feature type="domain" description="CheC-like protein" evidence="9">
    <location>
        <begin position="159"/>
        <end position="194"/>
    </location>
</feature>
<keyword evidence="6" id="KW-0472">Membrane</keyword>
<evidence type="ECO:0000259" key="8">
    <source>
        <dbReference type="Pfam" id="PF01052"/>
    </source>
</evidence>
<gene>
    <name evidence="10" type="primary">fliY</name>
    <name evidence="10" type="ORF">H9Q77_09465</name>
</gene>
<evidence type="ECO:0000259" key="9">
    <source>
        <dbReference type="Pfam" id="PF04509"/>
    </source>
</evidence>
<dbReference type="GO" id="GO:0006935">
    <property type="term" value="P:chemotaxis"/>
    <property type="evidence" value="ECO:0007669"/>
    <property type="project" value="UniProtKB-KW"/>
</dbReference>
<dbReference type="InterPro" id="IPR001172">
    <property type="entry name" value="FliN_T3SS_HrcQb"/>
</dbReference>
<dbReference type="Pfam" id="PF04509">
    <property type="entry name" value="CheC"/>
    <property type="match status" value="2"/>
</dbReference>
<sequence>MDGMLSQDEINALLQGMDLSDTADSGASPETPQDSSSAENTDNAYVKDVAPTVGDEEELTDVEKDAIGEVANISMGSSATTLYSLVNRKVNITTPVVTLATWKTLLDSYEKPCVFIQIKYTKGLDGTNILVLKEHDVKVITDLMMGGDGTNTEGELGELHLSAISEAMNQMMGAAATSLSTLLQTVIDISPPESSLFDLTEVKDGKEISPFLGGTFVKISFRMQIDDLVDSTIMQLYPIDFARKLVETFINTQMANIDEVTEKKPEQPENDTTAQIPAPGTDNQTQMNNTNLNGMNQMGNMGMNGMNQMGNMGMNDMNQMNNMGMNGMNQMGSMGMNGMNQMGNMGMNGMNQMGNMGMNGMNQMGNMGMNSMNQMGNMGMNSMNQMGMMGMPGQNVNVQPAQFQSFSNDNMGTTGQENIGLIKDVPLEVTVELGRTTKSISDILDFSPGTIIELDRIAGEPIDVLVNGKFVAKGEVVVIEESFGVRITEIIK</sequence>
<dbReference type="InterPro" id="IPR028976">
    <property type="entry name" value="CheC-like_sf"/>
</dbReference>
<dbReference type="CDD" id="cd17907">
    <property type="entry name" value="FliY_FliN-Y"/>
    <property type="match status" value="1"/>
</dbReference>
<dbReference type="GO" id="GO:0016787">
    <property type="term" value="F:hydrolase activity"/>
    <property type="evidence" value="ECO:0007669"/>
    <property type="project" value="InterPro"/>
</dbReference>
<dbReference type="GO" id="GO:0003774">
    <property type="term" value="F:cytoskeletal motor activity"/>
    <property type="evidence" value="ECO:0007669"/>
    <property type="project" value="InterPro"/>
</dbReference>
<dbReference type="SUPFAM" id="SSF103039">
    <property type="entry name" value="CheC-like"/>
    <property type="match status" value="1"/>
</dbReference>
<feature type="compositionally biased region" description="Polar residues" evidence="7">
    <location>
        <begin position="22"/>
        <end position="43"/>
    </location>
</feature>